<dbReference type="EMBL" id="SOZE01000048">
    <property type="protein sequence ID" value="TFF33341.1"/>
    <property type="molecule type" value="Genomic_DNA"/>
</dbReference>
<feature type="chain" id="PRO_5021320023" evidence="1">
    <location>
        <begin position="22"/>
        <end position="313"/>
    </location>
</feature>
<evidence type="ECO:0000313" key="3">
    <source>
        <dbReference type="Proteomes" id="UP000297540"/>
    </source>
</evidence>
<organism evidence="2 3">
    <name type="scientific">Mucilaginibacter psychrotolerans</name>
    <dbReference type="NCBI Taxonomy" id="1524096"/>
    <lineage>
        <taxon>Bacteria</taxon>
        <taxon>Pseudomonadati</taxon>
        <taxon>Bacteroidota</taxon>
        <taxon>Sphingobacteriia</taxon>
        <taxon>Sphingobacteriales</taxon>
        <taxon>Sphingobacteriaceae</taxon>
        <taxon>Mucilaginibacter</taxon>
    </lineage>
</organism>
<dbReference type="Proteomes" id="UP000297540">
    <property type="component" value="Unassembled WGS sequence"/>
</dbReference>
<accession>A0A4Y8S3R9</accession>
<keyword evidence="3" id="KW-1185">Reference proteome</keyword>
<evidence type="ECO:0000313" key="2">
    <source>
        <dbReference type="EMBL" id="TFF33341.1"/>
    </source>
</evidence>
<dbReference type="RefSeq" id="WP_133236540.1">
    <property type="nucleotide sequence ID" value="NZ_SOZE01000048.1"/>
</dbReference>
<dbReference type="AlphaFoldDB" id="A0A4Y8S3R9"/>
<name>A0A4Y8S3R9_9SPHI</name>
<comment type="caution">
    <text evidence="2">The sequence shown here is derived from an EMBL/GenBank/DDBJ whole genome shotgun (WGS) entry which is preliminary data.</text>
</comment>
<proteinExistence type="predicted"/>
<gene>
    <name evidence="2" type="ORF">E2R66_26455</name>
</gene>
<sequence>MTLKISLTLCALVFTAVIESACSETRLQRNQTQLTAADTLITGTPPLKWKEHWFEHNLTVSRTFYDNSAAIYYDDNMPRNITWPNKVISDTWAYVKKTYGNFGDSTRVYAIFHKVVNRKLGGGHPASYFDVSHDFRNVIDCGLDDWTNPTGQQIGMPIHELGHIVCGASHGVKGSPSDALWGDSKFMEIFIYDVYLHIGYEAEAAKVFAEMQSKHDDFPAANTQWFKNWFYPIYDKHGKAAVLNKYFELLAKYYPKKNGNEFDHDLNWGEFVHFWSGAAGTNLKAQATTAFGWNAKWEAEFNKARNNFPALKY</sequence>
<keyword evidence="1" id="KW-0732">Signal</keyword>
<dbReference type="OrthoDB" id="5134860at2"/>
<protein>
    <submittedName>
        <fullName evidence="2">Uncharacterized protein</fullName>
    </submittedName>
</protein>
<reference evidence="2 3" key="1">
    <citation type="journal article" date="2017" name="Int. J. Syst. Evol. Microbiol.">
        <title>Mucilaginibacterpsychrotolerans sp. nov., isolated from peatlands.</title>
        <authorList>
            <person name="Deng Y."/>
            <person name="Shen L."/>
            <person name="Xu B."/>
            <person name="Liu Y."/>
            <person name="Gu Z."/>
            <person name="Liu H."/>
            <person name="Zhou Y."/>
        </authorList>
    </citation>
    <scope>NUCLEOTIDE SEQUENCE [LARGE SCALE GENOMIC DNA]</scope>
    <source>
        <strain evidence="2 3">NH7-4</strain>
    </source>
</reference>
<evidence type="ECO:0000256" key="1">
    <source>
        <dbReference type="SAM" id="SignalP"/>
    </source>
</evidence>
<feature type="signal peptide" evidence="1">
    <location>
        <begin position="1"/>
        <end position="21"/>
    </location>
</feature>